<feature type="domain" description="DUF222" evidence="3">
    <location>
        <begin position="34"/>
        <end position="335"/>
    </location>
</feature>
<dbReference type="InterPro" id="IPR003615">
    <property type="entry name" value="HNH_nuc"/>
</dbReference>
<dbReference type="InterPro" id="IPR002711">
    <property type="entry name" value="HNH"/>
</dbReference>
<evidence type="ECO:0000259" key="2">
    <source>
        <dbReference type="Pfam" id="PF01844"/>
    </source>
</evidence>
<dbReference type="Pfam" id="PF02720">
    <property type="entry name" value="DUF222"/>
    <property type="match status" value="1"/>
</dbReference>
<comment type="caution">
    <text evidence="4">The sequence shown here is derived from an EMBL/GenBank/DDBJ whole genome shotgun (WGS) entry which is preliminary data.</text>
</comment>
<gene>
    <name evidence="4" type="ORF">GCM10009749_02830</name>
</gene>
<accession>A0ABN2LSU1</accession>
<reference evidence="4 5" key="1">
    <citation type="journal article" date="2019" name="Int. J. Syst. Evol. Microbiol.">
        <title>The Global Catalogue of Microorganisms (GCM) 10K type strain sequencing project: providing services to taxonomists for standard genome sequencing and annotation.</title>
        <authorList>
            <consortium name="The Broad Institute Genomics Platform"/>
            <consortium name="The Broad Institute Genome Sequencing Center for Infectious Disease"/>
            <person name="Wu L."/>
            <person name="Ma J."/>
        </authorList>
    </citation>
    <scope>NUCLEOTIDE SEQUENCE [LARGE SCALE GENOMIC DNA]</scope>
    <source>
        <strain evidence="4 5">JCM 14322</strain>
    </source>
</reference>
<sequence length="420" mass="46500">MTPGTTTPGKTLATGLDLIFDRLREVEAAQIEINRAHARQWTALAELMRLARANPHVYLRPEGMARADALEFAEDAAAFDVGLRLRLSTNQVRSIAHSAQVLEDRLPALHAAFAAGQATVDHVGAAVDLVFAWNDDDEGLREFDEKLAQAAANTTVAAFRGRARRLKQRLLHESAEVRHARAFADRRIWVEPADDGMTYIHALVAAPDAVRIIERLNATARAEQKRTPSGEPGWRSRDQIRADLAVAWLAGDGTPTAAKVRPVLLVPLLSLIGKSDQPVELPGYGTIDRVSAASLFAKAPSFRRVATDPFTGEILEYDRTRYRPTKAQRDWIAMRFEECIDPTCSRSAYDSDVDHLEEWVRDNGRTDADNLFPLCENGNRRKNLSRVAYKKLPKRRVSITTPTGFTAIAEPAALPEAAPF</sequence>
<dbReference type="RefSeq" id="WP_344292660.1">
    <property type="nucleotide sequence ID" value="NZ_BAAANJ010000001.1"/>
</dbReference>
<evidence type="ECO:0000256" key="1">
    <source>
        <dbReference type="ARBA" id="ARBA00023450"/>
    </source>
</evidence>
<dbReference type="EMBL" id="BAAANJ010000001">
    <property type="protein sequence ID" value="GAA1798572.1"/>
    <property type="molecule type" value="Genomic_DNA"/>
</dbReference>
<proteinExistence type="inferred from homology"/>
<name>A0ABN2LSU1_9MICO</name>
<organism evidence="4 5">
    <name type="scientific">Agromyces neolithicus</name>
    <dbReference type="NCBI Taxonomy" id="269420"/>
    <lineage>
        <taxon>Bacteria</taxon>
        <taxon>Bacillati</taxon>
        <taxon>Actinomycetota</taxon>
        <taxon>Actinomycetes</taxon>
        <taxon>Micrococcales</taxon>
        <taxon>Microbacteriaceae</taxon>
        <taxon>Agromyces</taxon>
    </lineage>
</organism>
<evidence type="ECO:0000313" key="4">
    <source>
        <dbReference type="EMBL" id="GAA1798572.1"/>
    </source>
</evidence>
<dbReference type="CDD" id="cd00085">
    <property type="entry name" value="HNHc"/>
    <property type="match status" value="1"/>
</dbReference>
<evidence type="ECO:0008006" key="6">
    <source>
        <dbReference type="Google" id="ProtNLM"/>
    </source>
</evidence>
<evidence type="ECO:0000313" key="5">
    <source>
        <dbReference type="Proteomes" id="UP001500002"/>
    </source>
</evidence>
<protein>
    <recommendedName>
        <fullName evidence="6">HNH endonuclease</fullName>
    </recommendedName>
</protein>
<comment type="similarity">
    <text evidence="1">Belongs to the Rv1128c/1148c/1588c/1702c/1945/3466 family.</text>
</comment>
<dbReference type="InterPro" id="IPR003870">
    <property type="entry name" value="DUF222"/>
</dbReference>
<keyword evidence="5" id="KW-1185">Reference proteome</keyword>
<dbReference type="Proteomes" id="UP001500002">
    <property type="component" value="Unassembled WGS sequence"/>
</dbReference>
<feature type="domain" description="HNH" evidence="2">
    <location>
        <begin position="344"/>
        <end position="383"/>
    </location>
</feature>
<evidence type="ECO:0000259" key="3">
    <source>
        <dbReference type="Pfam" id="PF02720"/>
    </source>
</evidence>
<dbReference type="Pfam" id="PF01844">
    <property type="entry name" value="HNH"/>
    <property type="match status" value="1"/>
</dbReference>